<name>A0A2G9G5A5_9LAMI</name>
<sequence length="108" mass="12304">MKGCDPLLCFRDLRAVTRDYWIFLKCFPLLVELFWQYGEILGVYHSIVGLFHVRAVTRFAFCHLMNYLILSCDFGSVSLHCWGCDLSLCFVDLGACHSIGILINGCDS</sequence>
<dbReference type="EMBL" id="NKXS01006931">
    <property type="protein sequence ID" value="PIN00496.1"/>
    <property type="molecule type" value="Genomic_DNA"/>
</dbReference>
<evidence type="ECO:0000313" key="2">
    <source>
        <dbReference type="Proteomes" id="UP000231279"/>
    </source>
</evidence>
<accession>A0A2G9G5A5</accession>
<evidence type="ECO:0000313" key="1">
    <source>
        <dbReference type="EMBL" id="PIN00496.1"/>
    </source>
</evidence>
<reference evidence="2" key="1">
    <citation type="journal article" date="2018" name="Gigascience">
        <title>Genome assembly of the Pink Ipe (Handroanthus impetiginosus, Bignoniaceae), a highly valued, ecologically keystone Neotropical timber forest tree.</title>
        <authorList>
            <person name="Silva-Junior O.B."/>
            <person name="Grattapaglia D."/>
            <person name="Novaes E."/>
            <person name="Collevatti R.G."/>
        </authorList>
    </citation>
    <scope>NUCLEOTIDE SEQUENCE [LARGE SCALE GENOMIC DNA]</scope>
    <source>
        <strain evidence="2">cv. UFG-1</strain>
    </source>
</reference>
<dbReference type="AlphaFoldDB" id="A0A2G9G5A5"/>
<gene>
    <name evidence="1" type="ORF">CDL12_27001</name>
</gene>
<keyword evidence="2" id="KW-1185">Reference proteome</keyword>
<organism evidence="1 2">
    <name type="scientific">Handroanthus impetiginosus</name>
    <dbReference type="NCBI Taxonomy" id="429701"/>
    <lineage>
        <taxon>Eukaryota</taxon>
        <taxon>Viridiplantae</taxon>
        <taxon>Streptophyta</taxon>
        <taxon>Embryophyta</taxon>
        <taxon>Tracheophyta</taxon>
        <taxon>Spermatophyta</taxon>
        <taxon>Magnoliopsida</taxon>
        <taxon>eudicotyledons</taxon>
        <taxon>Gunneridae</taxon>
        <taxon>Pentapetalae</taxon>
        <taxon>asterids</taxon>
        <taxon>lamiids</taxon>
        <taxon>Lamiales</taxon>
        <taxon>Bignoniaceae</taxon>
        <taxon>Crescentiina</taxon>
        <taxon>Tabebuia alliance</taxon>
        <taxon>Handroanthus</taxon>
    </lineage>
</organism>
<proteinExistence type="predicted"/>
<protein>
    <submittedName>
        <fullName evidence="1">Uncharacterized protein</fullName>
    </submittedName>
</protein>
<dbReference type="Proteomes" id="UP000231279">
    <property type="component" value="Unassembled WGS sequence"/>
</dbReference>
<comment type="caution">
    <text evidence="1">The sequence shown here is derived from an EMBL/GenBank/DDBJ whole genome shotgun (WGS) entry which is preliminary data.</text>
</comment>